<dbReference type="InterPro" id="IPR000914">
    <property type="entry name" value="SBP_5_dom"/>
</dbReference>
<evidence type="ECO:0000313" key="4">
    <source>
        <dbReference type="EMBL" id="GIH68193.1"/>
    </source>
</evidence>
<dbReference type="Pfam" id="PF00496">
    <property type="entry name" value="SBP_bac_5"/>
    <property type="match status" value="1"/>
</dbReference>
<feature type="chain" id="PRO_5035201762" evidence="2">
    <location>
        <begin position="25"/>
        <end position="596"/>
    </location>
</feature>
<dbReference type="PIRSF" id="PIRSF002741">
    <property type="entry name" value="MppA"/>
    <property type="match status" value="1"/>
</dbReference>
<dbReference type="CDD" id="cd08506">
    <property type="entry name" value="PBP2_clavulanate_OppA2"/>
    <property type="match status" value="1"/>
</dbReference>
<dbReference type="GO" id="GO:1904680">
    <property type="term" value="F:peptide transmembrane transporter activity"/>
    <property type="evidence" value="ECO:0007669"/>
    <property type="project" value="TreeGrafter"/>
</dbReference>
<evidence type="ECO:0000259" key="3">
    <source>
        <dbReference type="Pfam" id="PF00496"/>
    </source>
</evidence>
<gene>
    <name evidence="4" type="ORF">Mth01_04460</name>
</gene>
<dbReference type="RefSeq" id="WP_204010382.1">
    <property type="nucleotide sequence ID" value="NZ_BOOG01000007.1"/>
</dbReference>
<name>A0A8J3VXR0_9ACTN</name>
<organism evidence="4 5">
    <name type="scientific">Sphaerimonospora thailandensis</name>
    <dbReference type="NCBI Taxonomy" id="795644"/>
    <lineage>
        <taxon>Bacteria</taxon>
        <taxon>Bacillati</taxon>
        <taxon>Actinomycetota</taxon>
        <taxon>Actinomycetes</taxon>
        <taxon>Streptosporangiales</taxon>
        <taxon>Streptosporangiaceae</taxon>
        <taxon>Sphaerimonospora</taxon>
    </lineage>
</organism>
<dbReference type="GO" id="GO:0043190">
    <property type="term" value="C:ATP-binding cassette (ABC) transporter complex"/>
    <property type="evidence" value="ECO:0007669"/>
    <property type="project" value="InterPro"/>
</dbReference>
<dbReference type="Proteomes" id="UP000610966">
    <property type="component" value="Unassembled WGS sequence"/>
</dbReference>
<keyword evidence="2" id="KW-0732">Signal</keyword>
<dbReference type="PROSITE" id="PS51257">
    <property type="entry name" value="PROKAR_LIPOPROTEIN"/>
    <property type="match status" value="1"/>
</dbReference>
<evidence type="ECO:0000256" key="1">
    <source>
        <dbReference type="SAM" id="MobiDB-lite"/>
    </source>
</evidence>
<comment type="caution">
    <text evidence="4">The sequence shown here is derived from an EMBL/GenBank/DDBJ whole genome shotgun (WGS) entry which is preliminary data.</text>
</comment>
<dbReference type="InterPro" id="IPR030678">
    <property type="entry name" value="Peptide/Ni-bd"/>
</dbReference>
<dbReference type="AlphaFoldDB" id="A0A8J3VXR0"/>
<feature type="compositionally biased region" description="Low complexity" evidence="1">
    <location>
        <begin position="30"/>
        <end position="39"/>
    </location>
</feature>
<dbReference type="GO" id="GO:0015833">
    <property type="term" value="P:peptide transport"/>
    <property type="evidence" value="ECO:0007669"/>
    <property type="project" value="TreeGrafter"/>
</dbReference>
<dbReference type="GO" id="GO:0042597">
    <property type="term" value="C:periplasmic space"/>
    <property type="evidence" value="ECO:0007669"/>
    <property type="project" value="UniProtKB-ARBA"/>
</dbReference>
<dbReference type="PANTHER" id="PTHR30290:SF83">
    <property type="entry name" value="ABC TRANSPORTER SUBSTRATE-BINDING PROTEIN"/>
    <property type="match status" value="1"/>
</dbReference>
<feature type="signal peptide" evidence="2">
    <location>
        <begin position="1"/>
        <end position="24"/>
    </location>
</feature>
<dbReference type="SUPFAM" id="SSF53850">
    <property type="entry name" value="Periplasmic binding protein-like II"/>
    <property type="match status" value="1"/>
</dbReference>
<dbReference type="PANTHER" id="PTHR30290">
    <property type="entry name" value="PERIPLASMIC BINDING COMPONENT OF ABC TRANSPORTER"/>
    <property type="match status" value="1"/>
</dbReference>
<dbReference type="Gene3D" id="3.40.190.10">
    <property type="entry name" value="Periplasmic binding protein-like II"/>
    <property type="match status" value="1"/>
</dbReference>
<dbReference type="Gene3D" id="3.10.105.10">
    <property type="entry name" value="Dipeptide-binding Protein, Domain 3"/>
    <property type="match status" value="1"/>
</dbReference>
<evidence type="ECO:0000313" key="5">
    <source>
        <dbReference type="Proteomes" id="UP000610966"/>
    </source>
</evidence>
<feature type="domain" description="Solute-binding protein family 5" evidence="3">
    <location>
        <begin position="124"/>
        <end position="509"/>
    </location>
</feature>
<sequence length="596" mass="65488">MSTRRRPALAVLAIGTLALTAACAKGNAGGSADAGSSSAPRPSETNLTELFAPPKIEVGTADDSKGPAIEPEGVVKGSTVNMIDRDDYPHLDPGRVYDNVTANFHLLITRGLTGYKKVGDNHYKVVGDLATDAGQVSDGGKTWTFTLKDGVKWQDGSPITSADVKWSMERLFAPFITEGPPYIQQWLTEEDYKKSYKGPYDGKELGNIETPDDKTVVFKFNEPHADANYALAMTGYGIVPKAKDTKEKYDKTPVSSGPYIIAAHSLDKSMDLERNPNWDPATDPIRGAYPDKWHLEFGYQALAVTDRFVADTGDDQKTFSFYTHVAAERTQQVLQDKSLQDRIMRRPSPYGDYYYFNLDRVKDVKIRQAIAYAWPTKQIQTITGGPDTSVINTTILNPSVSGWEDYDVFGFKQHPEGDLDKAKELLAQSGDPTPTIVYGYNNTPTEQRVTVAIKNQMAKIGIKIVAKPMDTKTWYDATGKVENGLDMYWGGWGADWPTAATVFPVIFGPVRDGGYNQSHLKDPEVTAEIKRIEGLADVDEANKAWAALDKKIMETITPLVPGLNNVGLQLRGSKVGGAEIDPISWVVSPNTIFVKP</sequence>
<feature type="region of interest" description="Disordered" evidence="1">
    <location>
        <begin position="29"/>
        <end position="51"/>
    </location>
</feature>
<accession>A0A8J3VXR0</accession>
<evidence type="ECO:0000256" key="2">
    <source>
        <dbReference type="SAM" id="SignalP"/>
    </source>
</evidence>
<protein>
    <submittedName>
        <fullName evidence="4">ABC transporter</fullName>
    </submittedName>
</protein>
<dbReference type="EMBL" id="BOOG01000007">
    <property type="protein sequence ID" value="GIH68193.1"/>
    <property type="molecule type" value="Genomic_DNA"/>
</dbReference>
<keyword evidence="5" id="KW-1185">Reference proteome</keyword>
<reference evidence="4" key="1">
    <citation type="submission" date="2021-01" db="EMBL/GenBank/DDBJ databases">
        <title>Whole genome shotgun sequence of Sphaerimonospora thailandensis NBRC 107569.</title>
        <authorList>
            <person name="Komaki H."/>
            <person name="Tamura T."/>
        </authorList>
    </citation>
    <scope>NUCLEOTIDE SEQUENCE</scope>
    <source>
        <strain evidence="4">NBRC 107569</strain>
    </source>
</reference>
<proteinExistence type="predicted"/>
<dbReference type="InterPro" id="IPR039424">
    <property type="entry name" value="SBP_5"/>
</dbReference>